<name>A0AA38SBT4_9ASTR</name>
<dbReference type="InterPro" id="IPR006652">
    <property type="entry name" value="Kelch_1"/>
</dbReference>
<feature type="region of interest" description="Disordered" evidence="1">
    <location>
        <begin position="334"/>
        <end position="394"/>
    </location>
</feature>
<dbReference type="PROSITE" id="PS51222">
    <property type="entry name" value="DCD"/>
    <property type="match status" value="1"/>
</dbReference>
<feature type="compositionally biased region" description="Basic and acidic residues" evidence="1">
    <location>
        <begin position="197"/>
        <end position="206"/>
    </location>
</feature>
<feature type="compositionally biased region" description="Acidic residues" evidence="1">
    <location>
        <begin position="379"/>
        <end position="390"/>
    </location>
</feature>
<dbReference type="SMART" id="SM00612">
    <property type="entry name" value="Kelch"/>
    <property type="match status" value="6"/>
</dbReference>
<reference evidence="3" key="1">
    <citation type="submission" date="2023-03" db="EMBL/GenBank/DDBJ databases">
        <title>Chromosome-scale reference genome and RAD-based genetic map of yellow starthistle (Centaurea solstitialis) reveal putative structural variation and QTLs associated with invader traits.</title>
        <authorList>
            <person name="Reatini B."/>
            <person name="Cang F.A."/>
            <person name="Jiang Q."/>
            <person name="Mckibben M.T.W."/>
            <person name="Barker M.S."/>
            <person name="Rieseberg L.H."/>
            <person name="Dlugosch K.M."/>
        </authorList>
    </citation>
    <scope>NUCLEOTIDE SEQUENCE</scope>
    <source>
        <strain evidence="3">CAN-66</strain>
        <tissue evidence="3">Leaf</tissue>
    </source>
</reference>
<dbReference type="PANTHER" id="PTHR46034">
    <property type="match status" value="1"/>
</dbReference>
<protein>
    <recommendedName>
        <fullName evidence="2">DCD domain-containing protein</fullName>
    </recommendedName>
</protein>
<accession>A0AA38SBT4</accession>
<dbReference type="InterPro" id="IPR013989">
    <property type="entry name" value="Dev_and_cell_death_domain"/>
</dbReference>
<gene>
    <name evidence="3" type="ORF">OSB04_026386</name>
</gene>
<evidence type="ECO:0000313" key="4">
    <source>
        <dbReference type="Proteomes" id="UP001172457"/>
    </source>
</evidence>
<evidence type="ECO:0000313" key="3">
    <source>
        <dbReference type="EMBL" id="KAJ9539880.1"/>
    </source>
</evidence>
<proteinExistence type="predicted"/>
<dbReference type="EMBL" id="JARYMX010000007">
    <property type="protein sequence ID" value="KAJ9539880.1"/>
    <property type="molecule type" value="Genomic_DNA"/>
</dbReference>
<dbReference type="Pfam" id="PF24681">
    <property type="entry name" value="Kelch_KLHDC2_KLHL20_DRC7"/>
    <property type="match status" value="1"/>
</dbReference>
<dbReference type="AlphaFoldDB" id="A0AA38SBT4"/>
<keyword evidence="4" id="KW-1185">Reference proteome</keyword>
<sequence>MGGRKQRKKKIQDKDKKEAYVSSNYSVPARNLRKADLGAVILGCTNSTIDECLSNMLFGLPALHYSYIKNITEGLPLFLFNYSDRKLHGIFEAASHGQMNIDRYAWVTDEDGYTSYPAQVRVRVRLQCHTLSEKSFQPIIATNYYESNHFYFELDHGQTNKLVSLFQSSPVNSSPLPSPARRQAYNAMPNWEEESGFESRADKAKEMGSTSDYSPLRTGLSYASALSRNNTSTTATTTSSLPTGNWSGLFKGQSSSESIDDYGCRIPDSSLSCSISDASNTIPQSSWVTNDPADQSVQVYQDPWEDVVDECPQTQDYQDKADFLQTDNWEESQPVAIATDEVDRGETWVTDSSTDRINEPSSGQSLDDDPDCNQSLPNEESESDSEEEYEKDSSLVTNTVAEKSDNLDSLVVKLMQEVEALKVSQLKQVVKVNTLERELGESKLEIRWLRNRLGLSDLGSPSVVDPIEVDDQLLKFCLSKFVDSVFVFGGYDGSSWLTTLDSYNPHLDGKSSLCPMKFVKKYASAATLNGELYHFGGEGAHTVESFSLIKNQWVSRPPLYSKNIHVAGASISDRLFVVGGGNGLQCSSEVQYLDLHAGKWLLARSMQNMRLAPAAAELNNALYVTGGYDGGSYLSSVERFDPREEVWYKLPSMNARKGCHSMVVLNEKLYTIGGFDGDKYIPTVEFLDTRMGSWVDVEPMNVTRGYFGAFVLGEKLYAIGGLAENNDVLDIVECYKEGSSWEIADLKAIGKRSQFSAIVMK</sequence>
<dbReference type="SUPFAM" id="SSF117281">
    <property type="entry name" value="Kelch motif"/>
    <property type="match status" value="1"/>
</dbReference>
<dbReference type="PANTHER" id="PTHR46034:SF23">
    <property type="entry name" value="DCD (DEVELOPMENT AND CELL DEATH) DOMAIN PROTEIN"/>
    <property type="match status" value="1"/>
</dbReference>
<evidence type="ECO:0000259" key="2">
    <source>
        <dbReference type="PROSITE" id="PS51222"/>
    </source>
</evidence>
<dbReference type="Gene3D" id="2.120.10.80">
    <property type="entry name" value="Kelch-type beta propeller"/>
    <property type="match status" value="2"/>
</dbReference>
<dbReference type="Proteomes" id="UP001172457">
    <property type="component" value="Chromosome 7"/>
</dbReference>
<feature type="domain" description="DCD" evidence="2">
    <location>
        <begin position="35"/>
        <end position="168"/>
    </location>
</feature>
<evidence type="ECO:0000256" key="1">
    <source>
        <dbReference type="SAM" id="MobiDB-lite"/>
    </source>
</evidence>
<organism evidence="3 4">
    <name type="scientific">Centaurea solstitialis</name>
    <name type="common">yellow star-thistle</name>
    <dbReference type="NCBI Taxonomy" id="347529"/>
    <lineage>
        <taxon>Eukaryota</taxon>
        <taxon>Viridiplantae</taxon>
        <taxon>Streptophyta</taxon>
        <taxon>Embryophyta</taxon>
        <taxon>Tracheophyta</taxon>
        <taxon>Spermatophyta</taxon>
        <taxon>Magnoliopsida</taxon>
        <taxon>eudicotyledons</taxon>
        <taxon>Gunneridae</taxon>
        <taxon>Pentapetalae</taxon>
        <taxon>asterids</taxon>
        <taxon>campanulids</taxon>
        <taxon>Asterales</taxon>
        <taxon>Asteraceae</taxon>
        <taxon>Carduoideae</taxon>
        <taxon>Cardueae</taxon>
        <taxon>Centaureinae</taxon>
        <taxon>Centaurea</taxon>
    </lineage>
</organism>
<dbReference type="InterPro" id="IPR044832">
    <property type="entry name" value="NRP-like"/>
</dbReference>
<feature type="region of interest" description="Disordered" evidence="1">
    <location>
        <begin position="191"/>
        <end position="213"/>
    </location>
</feature>
<dbReference type="SMART" id="SM00767">
    <property type="entry name" value="DCD"/>
    <property type="match status" value="1"/>
</dbReference>
<dbReference type="GO" id="GO:0034976">
    <property type="term" value="P:response to endoplasmic reticulum stress"/>
    <property type="evidence" value="ECO:0007669"/>
    <property type="project" value="InterPro"/>
</dbReference>
<dbReference type="InterPro" id="IPR015915">
    <property type="entry name" value="Kelch-typ_b-propeller"/>
</dbReference>
<dbReference type="Pfam" id="PF10539">
    <property type="entry name" value="Dev_Cell_Death"/>
    <property type="match status" value="1"/>
</dbReference>
<comment type="caution">
    <text evidence="3">The sequence shown here is derived from an EMBL/GenBank/DDBJ whole genome shotgun (WGS) entry which is preliminary data.</text>
</comment>